<accession>A0A182NY55</accession>
<dbReference type="EnsemblMetazoa" id="ADIR014761-RA">
    <property type="protein sequence ID" value="ADIR014761-PA"/>
    <property type="gene ID" value="ADIR014761"/>
</dbReference>
<proteinExistence type="predicted"/>
<reference evidence="3" key="1">
    <citation type="submission" date="2013-03" db="EMBL/GenBank/DDBJ databases">
        <title>The Genome Sequence of Anopheles dirus WRAIR2.</title>
        <authorList>
            <consortium name="The Broad Institute Genomics Platform"/>
            <person name="Neafsey D.E."/>
            <person name="Walton C."/>
            <person name="Walker B."/>
            <person name="Young S.K."/>
            <person name="Zeng Q."/>
            <person name="Gargeya S."/>
            <person name="Fitzgerald M."/>
            <person name="Haas B."/>
            <person name="Abouelleil A."/>
            <person name="Allen A.W."/>
            <person name="Alvarado L."/>
            <person name="Arachchi H.M."/>
            <person name="Berlin A.M."/>
            <person name="Chapman S.B."/>
            <person name="Gainer-Dewar J."/>
            <person name="Goldberg J."/>
            <person name="Griggs A."/>
            <person name="Gujja S."/>
            <person name="Hansen M."/>
            <person name="Howarth C."/>
            <person name="Imamovic A."/>
            <person name="Ireland A."/>
            <person name="Larimer J."/>
            <person name="McCowan C."/>
            <person name="Murphy C."/>
            <person name="Pearson M."/>
            <person name="Poon T.W."/>
            <person name="Priest M."/>
            <person name="Roberts A."/>
            <person name="Saif S."/>
            <person name="Shea T."/>
            <person name="Sisk P."/>
            <person name="Sykes S."/>
            <person name="Wortman J."/>
            <person name="Nusbaum C."/>
            <person name="Birren B."/>
        </authorList>
    </citation>
    <scope>NUCLEOTIDE SEQUENCE [LARGE SCALE GENOMIC DNA]</scope>
    <source>
        <strain evidence="3">WRAIR2</strain>
    </source>
</reference>
<name>A0A182NY55_9DIPT</name>
<sequence>MRFLTIAVALIVSALVVSAAPHGHLEQKQVRIAAGTGGRVVQRKAVQAQAVTHKVTQVTTRVVTQVKQVHTQAVAQSAAQQRKGAAVKKRIIRRRKQ</sequence>
<dbReference type="VEuPathDB" id="VectorBase:ADIR014761"/>
<dbReference type="Proteomes" id="UP000075884">
    <property type="component" value="Unassembled WGS sequence"/>
</dbReference>
<protein>
    <submittedName>
        <fullName evidence="2">Uncharacterized protein</fullName>
    </submittedName>
</protein>
<feature type="signal peptide" evidence="1">
    <location>
        <begin position="1"/>
        <end position="19"/>
    </location>
</feature>
<dbReference type="AlphaFoldDB" id="A0A182NY55"/>
<feature type="chain" id="PRO_5008130615" evidence="1">
    <location>
        <begin position="20"/>
        <end position="97"/>
    </location>
</feature>
<organism evidence="2 3">
    <name type="scientific">Anopheles dirus</name>
    <dbReference type="NCBI Taxonomy" id="7168"/>
    <lineage>
        <taxon>Eukaryota</taxon>
        <taxon>Metazoa</taxon>
        <taxon>Ecdysozoa</taxon>
        <taxon>Arthropoda</taxon>
        <taxon>Hexapoda</taxon>
        <taxon>Insecta</taxon>
        <taxon>Pterygota</taxon>
        <taxon>Neoptera</taxon>
        <taxon>Endopterygota</taxon>
        <taxon>Diptera</taxon>
        <taxon>Nematocera</taxon>
        <taxon>Culicoidea</taxon>
        <taxon>Culicidae</taxon>
        <taxon>Anophelinae</taxon>
        <taxon>Anopheles</taxon>
    </lineage>
</organism>
<evidence type="ECO:0000313" key="2">
    <source>
        <dbReference type="EnsemblMetazoa" id="ADIR014761-PA"/>
    </source>
</evidence>
<reference evidence="2" key="2">
    <citation type="submission" date="2020-05" db="UniProtKB">
        <authorList>
            <consortium name="EnsemblMetazoa"/>
        </authorList>
    </citation>
    <scope>IDENTIFICATION</scope>
    <source>
        <strain evidence="2">WRAIR2</strain>
    </source>
</reference>
<keyword evidence="1" id="KW-0732">Signal</keyword>
<keyword evidence="3" id="KW-1185">Reference proteome</keyword>
<evidence type="ECO:0000313" key="3">
    <source>
        <dbReference type="Proteomes" id="UP000075884"/>
    </source>
</evidence>
<evidence type="ECO:0000256" key="1">
    <source>
        <dbReference type="SAM" id="SignalP"/>
    </source>
</evidence>